<evidence type="ECO:0000256" key="3">
    <source>
        <dbReference type="ARBA" id="ARBA00022679"/>
    </source>
</evidence>
<dbReference type="GO" id="GO:0005829">
    <property type="term" value="C:cytosol"/>
    <property type="evidence" value="ECO:0007669"/>
    <property type="project" value="TreeGrafter"/>
</dbReference>
<dbReference type="SUPFAM" id="SSF53328">
    <property type="entry name" value="Formyltransferase"/>
    <property type="match status" value="1"/>
</dbReference>
<dbReference type="CDD" id="cd08646">
    <property type="entry name" value="FMT_core_Met-tRNA-FMT_N"/>
    <property type="match status" value="1"/>
</dbReference>
<organism evidence="7 8">
    <name type="scientific">Candidatus Nomurabacteria bacterium RIFCSPLOWO2_12_FULL_46_14</name>
    <dbReference type="NCBI Taxonomy" id="1801797"/>
    <lineage>
        <taxon>Bacteria</taxon>
        <taxon>Candidatus Nomuraibacteriota</taxon>
    </lineage>
</organism>
<dbReference type="Pfam" id="PF00551">
    <property type="entry name" value="Formyl_trans_N"/>
    <property type="match status" value="1"/>
</dbReference>
<dbReference type="InterPro" id="IPR002376">
    <property type="entry name" value="Formyl_transf_N"/>
</dbReference>
<name>A0A1F6Y8F0_9BACT</name>
<comment type="caution">
    <text evidence="7">The sequence shown here is derived from an EMBL/GenBank/DDBJ whole genome shotgun (WGS) entry which is preliminary data.</text>
</comment>
<evidence type="ECO:0000256" key="1">
    <source>
        <dbReference type="ARBA" id="ARBA00010699"/>
    </source>
</evidence>
<dbReference type="Pfam" id="PF02911">
    <property type="entry name" value="Formyl_trans_C"/>
    <property type="match status" value="1"/>
</dbReference>
<dbReference type="STRING" id="1801797.A3G06_01035"/>
<evidence type="ECO:0000313" key="8">
    <source>
        <dbReference type="Proteomes" id="UP000176192"/>
    </source>
</evidence>
<evidence type="ECO:0000259" key="6">
    <source>
        <dbReference type="Pfam" id="PF02911"/>
    </source>
</evidence>
<dbReference type="GO" id="GO:0004479">
    <property type="term" value="F:methionyl-tRNA formyltransferase activity"/>
    <property type="evidence" value="ECO:0007669"/>
    <property type="project" value="UniProtKB-EC"/>
</dbReference>
<sequence length="278" mass="31272">MPNDSKINFVFFGTSEEAVYALEALEVGGFMPRLIVTAPDKPAGRHLALTAPLAKKWALGRQIPVFQPEKLDPNAIQFIAEQKTDIFVVVGYGKILPKNLLELPKGKTINIHPSLLPLYRGPAPIEGPILDGAGATGVTLMMMDAEADHGPIILQEKYILNDTETTPELTKILFIRGGELLANILPDWLVGRMIPRAQDHTQATYTKKIKKEDGLVNLETDSDETLWRKFRAYSHWPRIFFFENSKRIIITKARLENEKFIIEKIIPEGGKEQIYKSN</sequence>
<evidence type="ECO:0000256" key="4">
    <source>
        <dbReference type="ARBA" id="ARBA00022917"/>
    </source>
</evidence>
<dbReference type="PANTHER" id="PTHR11138">
    <property type="entry name" value="METHIONYL-TRNA FORMYLTRANSFERASE"/>
    <property type="match status" value="1"/>
</dbReference>
<reference evidence="7 8" key="1">
    <citation type="journal article" date="2016" name="Nat. Commun.">
        <title>Thousands of microbial genomes shed light on interconnected biogeochemical processes in an aquifer system.</title>
        <authorList>
            <person name="Anantharaman K."/>
            <person name="Brown C.T."/>
            <person name="Hug L.A."/>
            <person name="Sharon I."/>
            <person name="Castelle C.J."/>
            <person name="Probst A.J."/>
            <person name="Thomas B.C."/>
            <person name="Singh A."/>
            <person name="Wilkins M.J."/>
            <person name="Karaoz U."/>
            <person name="Brodie E.L."/>
            <person name="Williams K.H."/>
            <person name="Hubbard S.S."/>
            <person name="Banfield J.F."/>
        </authorList>
    </citation>
    <scope>NUCLEOTIDE SEQUENCE [LARGE SCALE GENOMIC DNA]</scope>
</reference>
<dbReference type="InterPro" id="IPR011034">
    <property type="entry name" value="Formyl_transferase-like_C_sf"/>
</dbReference>
<proteinExistence type="inferred from homology"/>
<accession>A0A1F6Y8F0</accession>
<dbReference type="PANTHER" id="PTHR11138:SF5">
    <property type="entry name" value="METHIONYL-TRNA FORMYLTRANSFERASE, MITOCHONDRIAL"/>
    <property type="match status" value="1"/>
</dbReference>
<dbReference type="Gene3D" id="3.40.50.12230">
    <property type="match status" value="1"/>
</dbReference>
<dbReference type="InterPro" id="IPR005793">
    <property type="entry name" value="Formyl_trans_C"/>
</dbReference>
<evidence type="ECO:0000313" key="7">
    <source>
        <dbReference type="EMBL" id="OGJ02612.1"/>
    </source>
</evidence>
<dbReference type="SUPFAM" id="SSF50486">
    <property type="entry name" value="FMT C-terminal domain-like"/>
    <property type="match status" value="1"/>
</dbReference>
<evidence type="ECO:0000259" key="5">
    <source>
        <dbReference type="Pfam" id="PF00551"/>
    </source>
</evidence>
<dbReference type="InterPro" id="IPR041711">
    <property type="entry name" value="Met-tRNA-FMT_N"/>
</dbReference>
<feature type="domain" description="Formyl transferase N-terminal" evidence="5">
    <location>
        <begin position="8"/>
        <end position="171"/>
    </location>
</feature>
<gene>
    <name evidence="7" type="ORF">A3G06_01035</name>
</gene>
<dbReference type="EMBL" id="MFVV01000038">
    <property type="protein sequence ID" value="OGJ02612.1"/>
    <property type="molecule type" value="Genomic_DNA"/>
</dbReference>
<keyword evidence="4" id="KW-0648">Protein biosynthesis</keyword>
<protein>
    <recommendedName>
        <fullName evidence="2">methionyl-tRNA formyltransferase</fullName>
        <ecNumber evidence="2">2.1.2.9</ecNumber>
    </recommendedName>
</protein>
<evidence type="ECO:0000256" key="2">
    <source>
        <dbReference type="ARBA" id="ARBA00012261"/>
    </source>
</evidence>
<dbReference type="AlphaFoldDB" id="A0A1F6Y8F0"/>
<dbReference type="InterPro" id="IPR036477">
    <property type="entry name" value="Formyl_transf_N_sf"/>
</dbReference>
<comment type="similarity">
    <text evidence="1">Belongs to the Fmt family.</text>
</comment>
<dbReference type="Proteomes" id="UP000176192">
    <property type="component" value="Unassembled WGS sequence"/>
</dbReference>
<feature type="domain" description="Formyl transferase C-terminal" evidence="6">
    <location>
        <begin position="208"/>
        <end position="260"/>
    </location>
</feature>
<dbReference type="EC" id="2.1.2.9" evidence="2"/>
<keyword evidence="3" id="KW-0808">Transferase</keyword>